<dbReference type="EMBL" id="ML996097">
    <property type="protein sequence ID" value="KAF2741580.1"/>
    <property type="molecule type" value="Genomic_DNA"/>
</dbReference>
<name>A0A9P4RCE2_9PLEO</name>
<keyword evidence="2" id="KW-1185">Reference proteome</keyword>
<evidence type="ECO:0000313" key="1">
    <source>
        <dbReference type="EMBL" id="KAF2741580.1"/>
    </source>
</evidence>
<organism evidence="1 2">
    <name type="scientific">Polyplosphaeria fusca</name>
    <dbReference type="NCBI Taxonomy" id="682080"/>
    <lineage>
        <taxon>Eukaryota</taxon>
        <taxon>Fungi</taxon>
        <taxon>Dikarya</taxon>
        <taxon>Ascomycota</taxon>
        <taxon>Pezizomycotina</taxon>
        <taxon>Dothideomycetes</taxon>
        <taxon>Pleosporomycetidae</taxon>
        <taxon>Pleosporales</taxon>
        <taxon>Tetraplosphaeriaceae</taxon>
        <taxon>Polyplosphaeria</taxon>
    </lineage>
</organism>
<dbReference type="AlphaFoldDB" id="A0A9P4RCE2"/>
<sequence>MARIPFTRRLHGTAHQPLAHRGINVWVRTWLASVLHCVYMGALFPHIGSIGSKSIFEQLFVDTRSTCGLVWLACTFLSFHSTARREIGG</sequence>
<dbReference type="Proteomes" id="UP000799444">
    <property type="component" value="Unassembled WGS sequence"/>
</dbReference>
<accession>A0A9P4RCE2</accession>
<proteinExistence type="predicted"/>
<gene>
    <name evidence="1" type="ORF">EJ04DRAFT_454151</name>
</gene>
<comment type="caution">
    <text evidence="1">The sequence shown here is derived from an EMBL/GenBank/DDBJ whole genome shotgun (WGS) entry which is preliminary data.</text>
</comment>
<evidence type="ECO:0000313" key="2">
    <source>
        <dbReference type="Proteomes" id="UP000799444"/>
    </source>
</evidence>
<protein>
    <submittedName>
        <fullName evidence="1">Uncharacterized protein</fullName>
    </submittedName>
</protein>
<reference evidence="1" key="1">
    <citation type="journal article" date="2020" name="Stud. Mycol.">
        <title>101 Dothideomycetes genomes: a test case for predicting lifestyles and emergence of pathogens.</title>
        <authorList>
            <person name="Haridas S."/>
            <person name="Albert R."/>
            <person name="Binder M."/>
            <person name="Bloem J."/>
            <person name="Labutti K."/>
            <person name="Salamov A."/>
            <person name="Andreopoulos B."/>
            <person name="Baker S."/>
            <person name="Barry K."/>
            <person name="Bills G."/>
            <person name="Bluhm B."/>
            <person name="Cannon C."/>
            <person name="Castanera R."/>
            <person name="Culley D."/>
            <person name="Daum C."/>
            <person name="Ezra D."/>
            <person name="Gonzalez J."/>
            <person name="Henrissat B."/>
            <person name="Kuo A."/>
            <person name="Liang C."/>
            <person name="Lipzen A."/>
            <person name="Lutzoni F."/>
            <person name="Magnuson J."/>
            <person name="Mondo S."/>
            <person name="Nolan M."/>
            <person name="Ohm R."/>
            <person name="Pangilinan J."/>
            <person name="Park H.-J."/>
            <person name="Ramirez L."/>
            <person name="Alfaro M."/>
            <person name="Sun H."/>
            <person name="Tritt A."/>
            <person name="Yoshinaga Y."/>
            <person name="Zwiers L.-H."/>
            <person name="Turgeon B."/>
            <person name="Goodwin S."/>
            <person name="Spatafora J."/>
            <person name="Crous P."/>
            <person name="Grigoriev I."/>
        </authorList>
    </citation>
    <scope>NUCLEOTIDE SEQUENCE</scope>
    <source>
        <strain evidence="1">CBS 125425</strain>
    </source>
</reference>